<feature type="non-terminal residue" evidence="1">
    <location>
        <position position="1"/>
    </location>
</feature>
<sequence>VGAFSSVIIILQTFNVCCQVPPSVLH</sequence>
<keyword evidence="1" id="KW-0472">Membrane</keyword>
<name>A0A2T6J0Q8_TOXGO</name>
<reference evidence="1 2" key="1">
    <citation type="journal article" date="2016" name="Nat. Commun.">
        <title>Local admixture of amplified and diversified secreted pathogenesis determinants shapes mosaic Toxoplasma gondii genomes.</title>
        <authorList>
            <person name="Lorenzi H."/>
            <person name="Khan A."/>
            <person name="Behnke M.S."/>
            <person name="Namasivayam S."/>
            <person name="Swapna L.S."/>
            <person name="Hadjithomas M."/>
            <person name="Karamycheva S."/>
            <person name="Pinney D."/>
            <person name="Brunk B.P."/>
            <person name="Ajioka J.W."/>
            <person name="Ajzenberg D."/>
            <person name="Boothroyd J.C."/>
            <person name="Boyle J.P."/>
            <person name="Darde M.L."/>
            <person name="Diaz-Miranda M.A."/>
            <person name="Dubey J.P."/>
            <person name="Fritz H.M."/>
            <person name="Gennari S.M."/>
            <person name="Gregory B.D."/>
            <person name="Kim K."/>
            <person name="Saeij J.P."/>
            <person name="Su C."/>
            <person name="White M.W."/>
            <person name="Zhu X.Q."/>
            <person name="Howe D.K."/>
            <person name="Rosenthal B.M."/>
            <person name="Grigg M.E."/>
            <person name="Parkinson J."/>
            <person name="Liu L."/>
            <person name="Kissinger J.C."/>
            <person name="Roos D.S."/>
            <person name="Sibley L.D."/>
        </authorList>
    </citation>
    <scope>NUCLEOTIDE SEQUENCE [LARGE SCALE GENOMIC DNA]</scope>
    <source>
        <strain evidence="1 2">TgCATBr9</strain>
    </source>
</reference>
<organism evidence="1 2">
    <name type="scientific">Toxoplasma gondii TgCATBr9</name>
    <dbReference type="NCBI Taxonomy" id="943120"/>
    <lineage>
        <taxon>Eukaryota</taxon>
        <taxon>Sar</taxon>
        <taxon>Alveolata</taxon>
        <taxon>Apicomplexa</taxon>
        <taxon>Conoidasida</taxon>
        <taxon>Coccidia</taxon>
        <taxon>Eucoccidiorida</taxon>
        <taxon>Eimeriorina</taxon>
        <taxon>Sarcocystidae</taxon>
        <taxon>Toxoplasma</taxon>
    </lineage>
</organism>
<comment type="caution">
    <text evidence="1">The sequence shown here is derived from an EMBL/GenBank/DDBJ whole genome shotgun (WGS) entry which is preliminary data.</text>
</comment>
<dbReference type="EMBL" id="AFHV02000628">
    <property type="protein sequence ID" value="PUA91182.1"/>
    <property type="molecule type" value="Genomic_DNA"/>
</dbReference>
<evidence type="ECO:0000313" key="2">
    <source>
        <dbReference type="Proteomes" id="UP000244488"/>
    </source>
</evidence>
<dbReference type="Proteomes" id="UP000244488">
    <property type="component" value="Unassembled WGS sequence"/>
</dbReference>
<protein>
    <submittedName>
        <fullName evidence="1">Transmembrane amino acid transporter</fullName>
    </submittedName>
</protein>
<accession>A0A2T6J0Q8</accession>
<evidence type="ECO:0000313" key="1">
    <source>
        <dbReference type="EMBL" id="PUA91182.1"/>
    </source>
</evidence>
<keyword evidence="1" id="KW-0812">Transmembrane</keyword>
<gene>
    <name evidence="1" type="ORF">TGBR9_358980</name>
</gene>
<dbReference type="AlphaFoldDB" id="A0A2T6J0Q8"/>
<dbReference type="VEuPathDB" id="ToxoDB:TGBR9_358980"/>
<proteinExistence type="predicted"/>